<accession>A0A1H5WBL5</accession>
<dbReference type="AlphaFoldDB" id="A0A1H5WBL5"/>
<sequence length="59" mass="6629">MREKAPLTTPPVLLTNGAYTDFFNKIGHLGKFGPAQNGRDGAKRTRRFARYGTLQPTHR</sequence>
<evidence type="ECO:0000313" key="3">
    <source>
        <dbReference type="Proteomes" id="UP000236743"/>
    </source>
</evidence>
<feature type="region of interest" description="Disordered" evidence="1">
    <location>
        <begin position="30"/>
        <end position="59"/>
    </location>
</feature>
<dbReference type="EMBL" id="FNUY01000002">
    <property type="protein sequence ID" value="SEF96581.1"/>
    <property type="molecule type" value="Genomic_DNA"/>
</dbReference>
<organism evidence="2 3">
    <name type="scientific">Bosea lathyri</name>
    <dbReference type="NCBI Taxonomy" id="1036778"/>
    <lineage>
        <taxon>Bacteria</taxon>
        <taxon>Pseudomonadati</taxon>
        <taxon>Pseudomonadota</taxon>
        <taxon>Alphaproteobacteria</taxon>
        <taxon>Hyphomicrobiales</taxon>
        <taxon>Boseaceae</taxon>
        <taxon>Bosea</taxon>
    </lineage>
</organism>
<evidence type="ECO:0000313" key="2">
    <source>
        <dbReference type="EMBL" id="SEF96581.1"/>
    </source>
</evidence>
<dbReference type="Proteomes" id="UP000236743">
    <property type="component" value="Unassembled WGS sequence"/>
</dbReference>
<name>A0A1H5WBL5_9HYPH</name>
<keyword evidence="3" id="KW-1185">Reference proteome</keyword>
<protein>
    <submittedName>
        <fullName evidence="2">Uncharacterized protein</fullName>
    </submittedName>
</protein>
<proteinExistence type="predicted"/>
<reference evidence="2 3" key="1">
    <citation type="submission" date="2016-10" db="EMBL/GenBank/DDBJ databases">
        <authorList>
            <person name="de Groot N.N."/>
        </authorList>
    </citation>
    <scope>NUCLEOTIDE SEQUENCE [LARGE SCALE GENOMIC DNA]</scope>
    <source>
        <strain evidence="2 3">DSM 26656</strain>
    </source>
</reference>
<evidence type="ECO:0000256" key="1">
    <source>
        <dbReference type="SAM" id="MobiDB-lite"/>
    </source>
</evidence>
<gene>
    <name evidence="2" type="ORF">SAMN04488115_102616</name>
</gene>